<feature type="non-terminal residue" evidence="2">
    <location>
        <position position="1"/>
    </location>
</feature>
<feature type="compositionally biased region" description="Polar residues" evidence="1">
    <location>
        <begin position="87"/>
        <end position="112"/>
    </location>
</feature>
<dbReference type="AlphaFoldDB" id="A0A164DWN0"/>
<keyword evidence="3" id="KW-1185">Reference proteome</keyword>
<proteinExistence type="predicted"/>
<name>A0A164DWN0_9CRUS</name>
<organism evidence="2 3">
    <name type="scientific">Daphnia magna</name>
    <dbReference type="NCBI Taxonomy" id="35525"/>
    <lineage>
        <taxon>Eukaryota</taxon>
        <taxon>Metazoa</taxon>
        <taxon>Ecdysozoa</taxon>
        <taxon>Arthropoda</taxon>
        <taxon>Crustacea</taxon>
        <taxon>Branchiopoda</taxon>
        <taxon>Diplostraca</taxon>
        <taxon>Cladocera</taxon>
        <taxon>Anomopoda</taxon>
        <taxon>Daphniidae</taxon>
        <taxon>Daphnia</taxon>
    </lineage>
</organism>
<accession>A0A164DWN0</accession>
<reference evidence="2 3" key="1">
    <citation type="submission" date="2016-03" db="EMBL/GenBank/DDBJ databases">
        <title>EvidentialGene: Evidence-directed Construction of Genes on Genomes.</title>
        <authorList>
            <person name="Gilbert D.G."/>
            <person name="Choi J.-H."/>
            <person name="Mockaitis K."/>
            <person name="Colbourne J."/>
            <person name="Pfrender M."/>
        </authorList>
    </citation>
    <scope>NUCLEOTIDE SEQUENCE [LARGE SCALE GENOMIC DNA]</scope>
    <source>
        <strain evidence="2 3">Xinb3</strain>
        <tissue evidence="2">Complete organism</tissue>
    </source>
</reference>
<gene>
    <name evidence="2" type="ORF">APZ42_009626</name>
</gene>
<dbReference type="Proteomes" id="UP000076858">
    <property type="component" value="Unassembled WGS sequence"/>
</dbReference>
<sequence length="112" mass="12625">VTVTPGHFITDDEDYRIQEYVPTRYHVNTGYVKENVYEDHLPRCSTPSSEGYDHVSPLEETFWEPPSSPIQAQEDAPAHDEIEVINISDSPSETSGYHSFDSETTLPLNPAT</sequence>
<dbReference type="EMBL" id="LRGB01025794">
    <property type="protein sequence ID" value="KZR96185.1"/>
    <property type="molecule type" value="Genomic_DNA"/>
</dbReference>
<protein>
    <submittedName>
        <fullName evidence="2">Uncharacterized protein</fullName>
    </submittedName>
</protein>
<comment type="caution">
    <text evidence="2">The sequence shown here is derived from an EMBL/GenBank/DDBJ whole genome shotgun (WGS) entry which is preliminary data.</text>
</comment>
<feature type="region of interest" description="Disordered" evidence="1">
    <location>
        <begin position="42"/>
        <end position="112"/>
    </location>
</feature>
<evidence type="ECO:0000256" key="1">
    <source>
        <dbReference type="SAM" id="MobiDB-lite"/>
    </source>
</evidence>
<evidence type="ECO:0000313" key="3">
    <source>
        <dbReference type="Proteomes" id="UP000076858"/>
    </source>
</evidence>
<evidence type="ECO:0000313" key="2">
    <source>
        <dbReference type="EMBL" id="KZR96185.1"/>
    </source>
</evidence>